<dbReference type="AlphaFoldDB" id="A0A1N6K8G5"/>
<dbReference type="Pfam" id="PF10543">
    <property type="entry name" value="ORF6N"/>
    <property type="match status" value="1"/>
</dbReference>
<dbReference type="STRING" id="536979.SAMN04488055_5313"/>
<keyword evidence="3" id="KW-1185">Reference proteome</keyword>
<proteinExistence type="predicted"/>
<accession>A0A1N6K8G5</accession>
<evidence type="ECO:0000313" key="2">
    <source>
        <dbReference type="EMBL" id="SIO52884.1"/>
    </source>
</evidence>
<feature type="domain" description="KilA-N DNA-binding" evidence="1">
    <location>
        <begin position="19"/>
        <end position="103"/>
    </location>
</feature>
<reference evidence="3" key="1">
    <citation type="submission" date="2016-11" db="EMBL/GenBank/DDBJ databases">
        <authorList>
            <person name="Varghese N."/>
            <person name="Submissions S."/>
        </authorList>
    </citation>
    <scope>NUCLEOTIDE SEQUENCE [LARGE SCALE GENOMIC DNA]</scope>
    <source>
        <strain evidence="3">DSM 24787</strain>
    </source>
</reference>
<evidence type="ECO:0000259" key="1">
    <source>
        <dbReference type="Pfam" id="PF10543"/>
    </source>
</evidence>
<dbReference type="EMBL" id="FSRA01000002">
    <property type="protein sequence ID" value="SIO52884.1"/>
    <property type="molecule type" value="Genomic_DNA"/>
</dbReference>
<gene>
    <name evidence="2" type="ORF">SAMN04488055_5313</name>
</gene>
<evidence type="ECO:0000313" key="3">
    <source>
        <dbReference type="Proteomes" id="UP000185003"/>
    </source>
</evidence>
<protein>
    <submittedName>
        <fullName evidence="2">ORF6N domain-containing protein</fullName>
    </submittedName>
</protein>
<dbReference type="RefSeq" id="WP_200798366.1">
    <property type="nucleotide sequence ID" value="NZ_FSRA01000002.1"/>
</dbReference>
<name>A0A1N6K8G5_9BACT</name>
<organism evidence="2 3">
    <name type="scientific">Chitinophaga niabensis</name>
    <dbReference type="NCBI Taxonomy" id="536979"/>
    <lineage>
        <taxon>Bacteria</taxon>
        <taxon>Pseudomonadati</taxon>
        <taxon>Bacteroidota</taxon>
        <taxon>Chitinophagia</taxon>
        <taxon>Chitinophagales</taxon>
        <taxon>Chitinophagaceae</taxon>
        <taxon>Chitinophaga</taxon>
    </lineage>
</organism>
<sequence>MTTKQKEKNIVPDEAVMDKIYYIREQKVMLDRDLADLYGVETKRLKEAVRRNKARFPKDFMFQMNKKELENWRTQFASSNNDRQGLRYAPFCFTEQGVTMLSCVLNSERAIAVNIRIIRIFTRMREMMLTHKDILLKLEQLETKTSRQDGEIKKIFEYLKKLLNPPKEPRVLIGFNRKDEKQNSSAS</sequence>
<dbReference type="InterPro" id="IPR018873">
    <property type="entry name" value="KilA-N_DNA-bd_domain"/>
</dbReference>
<dbReference type="Proteomes" id="UP000185003">
    <property type="component" value="Unassembled WGS sequence"/>
</dbReference>